<evidence type="ECO:0000256" key="1">
    <source>
        <dbReference type="SAM" id="SignalP"/>
    </source>
</evidence>
<gene>
    <name evidence="2 4 5" type="ORF">SRAE_0000008100</name>
</gene>
<protein>
    <submittedName>
        <fullName evidence="2 4">Sulfotransferase family-containing protein</fullName>
    </submittedName>
</protein>
<keyword evidence="2" id="KW-0808">Transferase</keyword>
<dbReference type="PANTHER" id="PTHR22900:SF5">
    <property type="entry name" value="PROTEIN CBG14245"/>
    <property type="match status" value="1"/>
</dbReference>
<dbReference type="InterPro" id="IPR007669">
    <property type="entry name" value="Chst-1-like"/>
</dbReference>
<dbReference type="WBParaSite" id="SRAE_0000008100.1">
    <property type="protein sequence ID" value="SRAE_0000008100.1"/>
    <property type="gene ID" value="WBGene00255818"/>
</dbReference>
<dbReference type="AlphaFoldDB" id="A0A090L0C0"/>
<dbReference type="Proteomes" id="UP000035682">
    <property type="component" value="Unplaced"/>
</dbReference>
<dbReference type="GO" id="GO:0016020">
    <property type="term" value="C:membrane"/>
    <property type="evidence" value="ECO:0007669"/>
    <property type="project" value="InterPro"/>
</dbReference>
<evidence type="ECO:0000313" key="5">
    <source>
        <dbReference type="WormBase" id="SRAE_0000008100"/>
    </source>
</evidence>
<dbReference type="PANTHER" id="PTHR22900">
    <property type="entry name" value="PROTEIN CBG14245-RELATED"/>
    <property type="match status" value="1"/>
</dbReference>
<dbReference type="WormBase" id="SRAE_0000008100">
    <property type="protein sequence ID" value="SRP00399"/>
    <property type="gene ID" value="WBGene00255818"/>
</dbReference>
<reference evidence="4" key="3">
    <citation type="submission" date="2020-12" db="UniProtKB">
        <authorList>
            <consortium name="WormBaseParasite"/>
        </authorList>
    </citation>
    <scope>IDENTIFICATION</scope>
</reference>
<feature type="chain" id="PRO_5015030319" evidence="1">
    <location>
        <begin position="20"/>
        <end position="420"/>
    </location>
</feature>
<reference evidence="3" key="2">
    <citation type="submission" date="2014-09" db="EMBL/GenBank/DDBJ databases">
        <authorList>
            <person name="Martin A.A."/>
        </authorList>
    </citation>
    <scope>NUCLEOTIDE SEQUENCE</scope>
    <source>
        <strain evidence="3">ED321</strain>
    </source>
</reference>
<keyword evidence="1" id="KW-0732">Signal</keyword>
<dbReference type="GO" id="GO:1902884">
    <property type="term" value="P:positive regulation of response to oxidative stress"/>
    <property type="evidence" value="ECO:0007669"/>
    <property type="project" value="InterPro"/>
</dbReference>
<sequence length="420" mass="49527">MNLYILLITFITVTLTSYGYNVGNCNGKSNTGTCIYMTFAEDAFQKKFLPLLDGMTAIQIDFAAYEYNNKTDDVLRILNEIIADEVNQTTMKEFTKQLPDVTYKNPTNVTLVGTLPDITDQSRGFLMTLLINFKVFAIENNQKNDTDKSIINDTLPIPMIKKTFQSEKKIEYQGSSKFKIGICLIGKNFSSIMIRIFCILNKNKKIKHCTENNRYSSIDAMARQYKLKGIDEFFEKYKMLMIVRNPIDRLISGFMQLCYYRIYLKPNDDYCYGCDKNLTCFIDNLQADLWNVVKNQKIPDQFYDYHFYPQTWQCEYYKYKYMYKYIKYSLPDMKTFYDTIIIHLGSVHVPKQHLNYLRKILQSTKTPHITSTRNATIDYKNILYNNSTLLKRVCLIFYYDFIEFGFKFPKNCLDRNIKTL</sequence>
<organism evidence="2">
    <name type="scientific">Strongyloides ratti</name>
    <name type="common">Parasitic roundworm</name>
    <dbReference type="NCBI Taxonomy" id="34506"/>
    <lineage>
        <taxon>Eukaryota</taxon>
        <taxon>Metazoa</taxon>
        <taxon>Ecdysozoa</taxon>
        <taxon>Nematoda</taxon>
        <taxon>Chromadorea</taxon>
        <taxon>Rhabditida</taxon>
        <taxon>Tylenchina</taxon>
        <taxon>Panagrolaimomorpha</taxon>
        <taxon>Strongyloidoidea</taxon>
        <taxon>Strongyloididae</taxon>
        <taxon>Strongyloides</taxon>
    </lineage>
</organism>
<evidence type="ECO:0000313" key="4">
    <source>
        <dbReference type="WBParaSite" id="SRAE_0000008100.1"/>
    </source>
</evidence>
<dbReference type="GO" id="GO:0047756">
    <property type="term" value="F:chondroitin 4-sulfotransferase activity"/>
    <property type="evidence" value="ECO:0007669"/>
    <property type="project" value="InterPro"/>
</dbReference>
<dbReference type="CTD" id="36373316"/>
<dbReference type="OrthoDB" id="408912at2759"/>
<dbReference type="GeneID" id="36373316"/>
<reference evidence="2" key="1">
    <citation type="submission" date="2014-09" db="EMBL/GenBank/DDBJ databases">
        <authorList>
            <person name="Aslett A.Martin."/>
        </authorList>
    </citation>
    <scope>NUCLEOTIDE SEQUENCE</scope>
    <source>
        <strain evidence="2">ED321 Heterogonic</strain>
    </source>
</reference>
<proteinExistence type="predicted"/>
<name>A0A090L0C0_STRRB</name>
<dbReference type="InterPro" id="IPR005331">
    <property type="entry name" value="Sulfotransferase"/>
</dbReference>
<dbReference type="Pfam" id="PF03567">
    <property type="entry name" value="Sulfotransfer_2"/>
    <property type="match status" value="1"/>
</dbReference>
<accession>A0A090L0C0</accession>
<evidence type="ECO:0000313" key="2">
    <source>
        <dbReference type="EMBL" id="CEF60949.1"/>
    </source>
</evidence>
<dbReference type="RefSeq" id="XP_024500158.1">
    <property type="nucleotide sequence ID" value="XM_024645924.1"/>
</dbReference>
<dbReference type="EMBL" id="LN609405">
    <property type="protein sequence ID" value="CEF60949.1"/>
    <property type="molecule type" value="Genomic_DNA"/>
</dbReference>
<evidence type="ECO:0000313" key="3">
    <source>
        <dbReference type="Proteomes" id="UP000035682"/>
    </source>
</evidence>
<keyword evidence="3" id="KW-1185">Reference proteome</keyword>
<feature type="signal peptide" evidence="1">
    <location>
        <begin position="1"/>
        <end position="19"/>
    </location>
</feature>
<dbReference type="GO" id="GO:0050650">
    <property type="term" value="P:chondroitin sulfate proteoglycan biosynthetic process"/>
    <property type="evidence" value="ECO:0007669"/>
    <property type="project" value="InterPro"/>
</dbReference>